<dbReference type="KEGG" id="cdes:C0J27_03400"/>
<evidence type="ECO:0000256" key="1">
    <source>
        <dbReference type="SAM" id="MobiDB-lite"/>
    </source>
</evidence>
<dbReference type="RefSeq" id="WP_115585783.1">
    <property type="nucleotide sequence ID" value="NZ_CP025544.1"/>
</dbReference>
<proteinExistence type="predicted"/>
<keyword evidence="4" id="KW-1185">Reference proteome</keyword>
<protein>
    <submittedName>
        <fullName evidence="3">Uncharacterized protein</fullName>
    </submittedName>
</protein>
<keyword evidence="2" id="KW-0732">Signal</keyword>
<feature type="region of interest" description="Disordered" evidence="1">
    <location>
        <begin position="116"/>
        <end position="139"/>
    </location>
</feature>
<dbReference type="Proteomes" id="UP000254834">
    <property type="component" value="Chromosome"/>
</dbReference>
<name>A0A345ZBV1_9BACT</name>
<feature type="chain" id="PRO_5016692847" evidence="2">
    <location>
        <begin position="20"/>
        <end position="162"/>
    </location>
</feature>
<gene>
    <name evidence="3" type="ORF">C0J27_03400</name>
</gene>
<organism evidence="3 4">
    <name type="scientific">Candidatus Chromulinivorax destructor</name>
    <dbReference type="NCBI Taxonomy" id="2066483"/>
    <lineage>
        <taxon>Bacteria</taxon>
        <taxon>Candidatus Babelota</taxon>
        <taxon>Candidatus Babeliae</taxon>
        <taxon>Candidatus Babeliales</taxon>
        <taxon>Candidatus Chromulinivoraceae</taxon>
        <taxon>Candidatus Chromulinivorax</taxon>
    </lineage>
</organism>
<evidence type="ECO:0000313" key="3">
    <source>
        <dbReference type="EMBL" id="AXK60768.1"/>
    </source>
</evidence>
<feature type="signal peptide" evidence="2">
    <location>
        <begin position="1"/>
        <end position="19"/>
    </location>
</feature>
<sequence length="162" mass="18907">MKKIMILIFSCMVNTFLNASYQQYYQPAQIQQNQIQYYYPQQRYYRQHVVNYTTIMHVNAQQRQSTLYNCYPGQQQVESHARVRPRITQATHVRRANSENLHNAIPVIALPFDEEPSRIGSGQAHNTPHQPSPETLNQEEPPLVQSTQNIMQCLLSCCCHRS</sequence>
<evidence type="ECO:0000313" key="4">
    <source>
        <dbReference type="Proteomes" id="UP000254834"/>
    </source>
</evidence>
<reference evidence="3 4" key="1">
    <citation type="submission" date="2017-12" db="EMBL/GenBank/DDBJ databases">
        <title>Chromulinavorax destructans is a abundant pathogen of dominant heterotrophic picoflagllates.</title>
        <authorList>
            <person name="Deeg C.M."/>
            <person name="Zimmer M."/>
            <person name="Suttle C.A."/>
        </authorList>
    </citation>
    <scope>NUCLEOTIDE SEQUENCE [LARGE SCALE GENOMIC DNA]</scope>
    <source>
        <strain evidence="3 4">SeV1</strain>
    </source>
</reference>
<feature type="compositionally biased region" description="Polar residues" evidence="1">
    <location>
        <begin position="123"/>
        <end position="139"/>
    </location>
</feature>
<dbReference type="AlphaFoldDB" id="A0A345ZBV1"/>
<accession>A0A345ZBV1</accession>
<evidence type="ECO:0000256" key="2">
    <source>
        <dbReference type="SAM" id="SignalP"/>
    </source>
</evidence>
<dbReference type="EMBL" id="CP025544">
    <property type="protein sequence ID" value="AXK60768.1"/>
    <property type="molecule type" value="Genomic_DNA"/>
</dbReference>